<evidence type="ECO:0000313" key="2">
    <source>
        <dbReference type="Proteomes" id="UP000008908"/>
    </source>
</evidence>
<name>G2PNN7_ALLRU</name>
<dbReference type="Gene3D" id="3.10.129.10">
    <property type="entry name" value="Hotdog Thioesterase"/>
    <property type="match status" value="1"/>
</dbReference>
<dbReference type="AlphaFoldDB" id="G2PNN7"/>
<dbReference type="PANTHER" id="PTHR31793:SF39">
    <property type="entry name" value="THIOESTERASE_THIOL ESTER DEHYDRASE-ISOMERASE"/>
    <property type="match status" value="1"/>
</dbReference>
<reference evidence="1 2" key="2">
    <citation type="journal article" date="2012" name="Stand. Genomic Sci.">
        <title>Complete genome sequence of the facultatively anaerobic, appendaged bacterium Muricauda ruestringensis type strain (B1(T)).</title>
        <authorList>
            <person name="Huntemann M."/>
            <person name="Teshima H."/>
            <person name="Lapidus A."/>
            <person name="Nolan M."/>
            <person name="Lucas S."/>
            <person name="Hammon N."/>
            <person name="Deshpande S."/>
            <person name="Cheng J.F."/>
            <person name="Tapia R."/>
            <person name="Goodwin L.A."/>
            <person name="Pitluck S."/>
            <person name="Liolios K."/>
            <person name="Pagani I."/>
            <person name="Ivanova N."/>
            <person name="Mavromatis K."/>
            <person name="Mikhailova N."/>
            <person name="Pati A."/>
            <person name="Chen A."/>
            <person name="Palaniappan K."/>
            <person name="Land M."/>
            <person name="Hauser L."/>
            <person name="Pan C."/>
            <person name="Brambilla E.M."/>
            <person name="Rohde M."/>
            <person name="Spring S."/>
            <person name="Goker M."/>
            <person name="Detter J.C."/>
            <person name="Bristow J."/>
            <person name="Eisen J.A."/>
            <person name="Markowitz V."/>
            <person name="Hugenholtz P."/>
            <person name="Kyrpides N.C."/>
            <person name="Klenk H.P."/>
            <person name="Woyke T."/>
        </authorList>
    </citation>
    <scope>NUCLEOTIDE SEQUENCE [LARGE SCALE GENOMIC DNA]</scope>
    <source>
        <strain evidence="2">DSM 13258 / LMG 19739 / B1</strain>
    </source>
</reference>
<protein>
    <submittedName>
        <fullName evidence="1">Acyl-ACP thioesterase</fullName>
    </submittedName>
</protein>
<dbReference type="EMBL" id="CP002999">
    <property type="protein sequence ID" value="AEM72450.1"/>
    <property type="molecule type" value="Genomic_DNA"/>
</dbReference>
<dbReference type="eggNOG" id="COG0824">
    <property type="taxonomic scope" value="Bacteria"/>
</dbReference>
<dbReference type="RefSeq" id="WP_014034724.1">
    <property type="nucleotide sequence ID" value="NC_015945.1"/>
</dbReference>
<dbReference type="CDD" id="cd00586">
    <property type="entry name" value="4HBT"/>
    <property type="match status" value="1"/>
</dbReference>
<gene>
    <name evidence="1" type="ordered locus">Murru_3438</name>
</gene>
<reference evidence="2" key="1">
    <citation type="submission" date="2011-08" db="EMBL/GenBank/DDBJ databases">
        <title>The complete genome of Muricauda ruestringensis DSM 13258.</title>
        <authorList>
            <person name="Lucas S."/>
            <person name="Han J."/>
            <person name="Lapidus A."/>
            <person name="Bruce D."/>
            <person name="Goodwin L."/>
            <person name="Pitluck S."/>
            <person name="Peters L."/>
            <person name="Kyrpides N."/>
            <person name="Mavromatis K."/>
            <person name="Ivanova N."/>
            <person name="Ovchinnikova G."/>
            <person name="Teshima H."/>
            <person name="Detter J.C."/>
            <person name="Tapia R."/>
            <person name="Han C."/>
            <person name="Land M."/>
            <person name="Hauser L."/>
            <person name="Markowitz V."/>
            <person name="Cheng J.-F."/>
            <person name="Hugenholtz P."/>
            <person name="Woyke T."/>
            <person name="Wu D."/>
            <person name="Spring S."/>
            <person name="Schroeder M."/>
            <person name="Brambilla E."/>
            <person name="Klenk H.-P."/>
            <person name="Eisen J.A."/>
        </authorList>
    </citation>
    <scope>NUCLEOTIDE SEQUENCE [LARGE SCALE GENOMIC DNA]</scope>
    <source>
        <strain evidence="2">DSM 13258 / LMG 19739 / B1</strain>
    </source>
</reference>
<dbReference type="InterPro" id="IPR050563">
    <property type="entry name" value="4-hydroxybenzoyl-CoA_TE"/>
</dbReference>
<dbReference type="STRING" id="886377.Murru_3438"/>
<dbReference type="Proteomes" id="UP000008908">
    <property type="component" value="Chromosome"/>
</dbReference>
<proteinExistence type="predicted"/>
<accession>G2PNN7</accession>
<dbReference type="PANTHER" id="PTHR31793">
    <property type="entry name" value="4-HYDROXYBENZOYL-COA THIOESTERASE FAMILY MEMBER"/>
    <property type="match status" value="1"/>
</dbReference>
<dbReference type="Pfam" id="PF13279">
    <property type="entry name" value="4HBT_2"/>
    <property type="match status" value="1"/>
</dbReference>
<dbReference type="HOGENOM" id="CLU_101141_2_2_10"/>
<dbReference type="GO" id="GO:0047617">
    <property type="term" value="F:fatty acyl-CoA hydrolase activity"/>
    <property type="evidence" value="ECO:0007669"/>
    <property type="project" value="TreeGrafter"/>
</dbReference>
<dbReference type="InterPro" id="IPR029069">
    <property type="entry name" value="HotDog_dom_sf"/>
</dbReference>
<sequence>MIDNNSNSYATLELPVQWSDMDAAQHVNNTVYLRWIESARIQMFRKMQEGKLEFGKVIPILAWQDCKYIFPVTFPDQVVITLDVIELLEDRVLCEGKIHSKKHERIVAISKTLLVAFDREESKKQQLPQKWRKSFTDFYGDSILK</sequence>
<dbReference type="KEGG" id="mrs:Murru_3438"/>
<keyword evidence="2" id="KW-1185">Reference proteome</keyword>
<evidence type="ECO:0000313" key="1">
    <source>
        <dbReference type="EMBL" id="AEM72450.1"/>
    </source>
</evidence>
<dbReference type="OrthoDB" id="9799036at2"/>
<organism evidence="1 2">
    <name type="scientific">Allomuricauda ruestringensis (strain DSM 13258 / CIP 107369 / LMG 19739 / B1)</name>
    <name type="common">Muricauda ruestringensis</name>
    <dbReference type="NCBI Taxonomy" id="886377"/>
    <lineage>
        <taxon>Bacteria</taxon>
        <taxon>Pseudomonadati</taxon>
        <taxon>Bacteroidota</taxon>
        <taxon>Flavobacteriia</taxon>
        <taxon>Flavobacteriales</taxon>
        <taxon>Flavobacteriaceae</taxon>
        <taxon>Flagellimonas</taxon>
    </lineage>
</organism>
<dbReference type="SUPFAM" id="SSF54637">
    <property type="entry name" value="Thioesterase/thiol ester dehydrase-isomerase"/>
    <property type="match status" value="1"/>
</dbReference>